<dbReference type="UniPathway" id="UPA00988"/>
<feature type="region of interest" description="Disordered" evidence="4">
    <location>
        <begin position="406"/>
        <end position="434"/>
    </location>
</feature>
<dbReference type="SUPFAM" id="SSF52402">
    <property type="entry name" value="Adenine nucleotide alpha hydrolases-like"/>
    <property type="match status" value="1"/>
</dbReference>
<feature type="compositionally biased region" description="Acidic residues" evidence="4">
    <location>
        <begin position="320"/>
        <end position="346"/>
    </location>
</feature>
<comment type="caution">
    <text evidence="5">The sequence shown here is derived from an EMBL/GenBank/DDBJ whole genome shotgun (WGS) entry which is preliminary data.</text>
</comment>
<feature type="region of interest" description="Disordered" evidence="4">
    <location>
        <begin position="320"/>
        <end position="353"/>
    </location>
</feature>
<dbReference type="PANTHER" id="PTHR20882">
    <property type="entry name" value="CYTOPLASMIC TRNA 2-THIOLATION PROTEIN 2"/>
    <property type="match status" value="1"/>
</dbReference>
<evidence type="ECO:0000256" key="3">
    <source>
        <dbReference type="HAMAP-Rule" id="MF_03054"/>
    </source>
</evidence>
<dbReference type="InterPro" id="IPR019407">
    <property type="entry name" value="CTU2"/>
</dbReference>
<comment type="function">
    <text evidence="3">Plays a central role in 2-thiolation of mcm(5)S(2)U at tRNA wobble positions of tRNA(Lys), tRNA(Glu) and tRNA(Gln). May act by forming a heterodimer with NCS6/CTU1 that ligates sulfur from thiocarboxylated URM1 onto the uridine of tRNAs at wobble position.</text>
</comment>
<dbReference type="OrthoDB" id="25129at2759"/>
<evidence type="ECO:0000256" key="2">
    <source>
        <dbReference type="ARBA" id="ARBA00022694"/>
    </source>
</evidence>
<evidence type="ECO:0000313" key="5">
    <source>
        <dbReference type="EMBL" id="GBG67862.1"/>
    </source>
</evidence>
<dbReference type="GO" id="GO:0000049">
    <property type="term" value="F:tRNA binding"/>
    <property type="evidence" value="ECO:0007669"/>
    <property type="project" value="InterPro"/>
</dbReference>
<evidence type="ECO:0000256" key="1">
    <source>
        <dbReference type="ARBA" id="ARBA00022490"/>
    </source>
</evidence>
<gene>
    <name evidence="5" type="ORF">CBR_g982</name>
</gene>
<dbReference type="AlphaFoldDB" id="A0A388KCR9"/>
<reference evidence="5 6" key="1">
    <citation type="journal article" date="2018" name="Cell">
        <title>The Chara Genome: Secondary Complexity and Implications for Plant Terrestrialization.</title>
        <authorList>
            <person name="Nishiyama T."/>
            <person name="Sakayama H."/>
            <person name="Vries J.D."/>
            <person name="Buschmann H."/>
            <person name="Saint-Marcoux D."/>
            <person name="Ullrich K.K."/>
            <person name="Haas F.B."/>
            <person name="Vanderstraeten L."/>
            <person name="Becker D."/>
            <person name="Lang D."/>
            <person name="Vosolsobe S."/>
            <person name="Rombauts S."/>
            <person name="Wilhelmsson P.K.I."/>
            <person name="Janitza P."/>
            <person name="Kern R."/>
            <person name="Heyl A."/>
            <person name="Rumpler F."/>
            <person name="Villalobos L.I.A.C."/>
            <person name="Clay J.M."/>
            <person name="Skokan R."/>
            <person name="Toyoda A."/>
            <person name="Suzuki Y."/>
            <person name="Kagoshima H."/>
            <person name="Schijlen E."/>
            <person name="Tajeshwar N."/>
            <person name="Catarino B."/>
            <person name="Hetherington A.J."/>
            <person name="Saltykova A."/>
            <person name="Bonnot C."/>
            <person name="Breuninger H."/>
            <person name="Symeonidi A."/>
            <person name="Radhakrishnan G.V."/>
            <person name="Van Nieuwerburgh F."/>
            <person name="Deforce D."/>
            <person name="Chang C."/>
            <person name="Karol K.G."/>
            <person name="Hedrich R."/>
            <person name="Ulvskov P."/>
            <person name="Glockner G."/>
            <person name="Delwiche C.F."/>
            <person name="Petrasek J."/>
            <person name="Van de Peer Y."/>
            <person name="Friml J."/>
            <person name="Beilby M."/>
            <person name="Dolan L."/>
            <person name="Kohara Y."/>
            <person name="Sugano S."/>
            <person name="Fujiyama A."/>
            <person name="Delaux P.-M."/>
            <person name="Quint M."/>
            <person name="TheiBen G."/>
            <person name="Hagemann M."/>
            <person name="Harholt J."/>
            <person name="Dunand C."/>
            <person name="Zachgo S."/>
            <person name="Langdale J."/>
            <person name="Maumus F."/>
            <person name="Straeten D.V.D."/>
            <person name="Gould S.B."/>
            <person name="Rensing S.A."/>
        </authorList>
    </citation>
    <scope>NUCLEOTIDE SEQUENCE [LARGE SCALE GENOMIC DNA]</scope>
    <source>
        <strain evidence="5 6">S276</strain>
    </source>
</reference>
<proteinExistence type="inferred from homology"/>
<comment type="subcellular location">
    <subcellularLocation>
        <location evidence="3">Cytoplasm</location>
    </subcellularLocation>
</comment>
<dbReference type="Gramene" id="GBG67862">
    <property type="protein sequence ID" value="GBG67862"/>
    <property type="gene ID" value="CBR_g982"/>
</dbReference>
<dbReference type="GO" id="GO:0002143">
    <property type="term" value="P:tRNA wobble position uridine thiolation"/>
    <property type="evidence" value="ECO:0007669"/>
    <property type="project" value="TreeGrafter"/>
</dbReference>
<dbReference type="Proteomes" id="UP000265515">
    <property type="component" value="Unassembled WGS sequence"/>
</dbReference>
<dbReference type="STRING" id="69332.A0A388KCR9"/>
<dbReference type="HAMAP" id="MF_03054">
    <property type="entry name" value="CTU2"/>
    <property type="match status" value="1"/>
</dbReference>
<dbReference type="InterPro" id="IPR014729">
    <property type="entry name" value="Rossmann-like_a/b/a_fold"/>
</dbReference>
<name>A0A388KCR9_CHABU</name>
<keyword evidence="6" id="KW-1185">Reference proteome</keyword>
<comment type="pathway">
    <text evidence="3">tRNA modification; 5-methoxycarbonylmethyl-2-thiouridine-tRNA biosynthesis.</text>
</comment>
<dbReference type="EMBL" id="BFEA01000093">
    <property type="protein sequence ID" value="GBG67862.1"/>
    <property type="molecule type" value="Genomic_DNA"/>
</dbReference>
<accession>A0A388KCR9</accession>
<dbReference type="GO" id="GO:0016779">
    <property type="term" value="F:nucleotidyltransferase activity"/>
    <property type="evidence" value="ECO:0007669"/>
    <property type="project" value="UniProtKB-UniRule"/>
</dbReference>
<dbReference type="Gene3D" id="3.40.50.620">
    <property type="entry name" value="HUPs"/>
    <property type="match status" value="2"/>
</dbReference>
<dbReference type="GO" id="GO:0005829">
    <property type="term" value="C:cytosol"/>
    <property type="evidence" value="ECO:0007669"/>
    <property type="project" value="TreeGrafter"/>
</dbReference>
<feature type="compositionally biased region" description="Low complexity" evidence="4">
    <location>
        <begin position="675"/>
        <end position="684"/>
    </location>
</feature>
<evidence type="ECO:0000256" key="4">
    <source>
        <dbReference type="SAM" id="MobiDB-lite"/>
    </source>
</evidence>
<evidence type="ECO:0000313" key="6">
    <source>
        <dbReference type="Proteomes" id="UP000265515"/>
    </source>
</evidence>
<keyword evidence="2 3" id="KW-0819">tRNA processing</keyword>
<organism evidence="5 6">
    <name type="scientific">Chara braunii</name>
    <name type="common">Braun's stonewort</name>
    <dbReference type="NCBI Taxonomy" id="69332"/>
    <lineage>
        <taxon>Eukaryota</taxon>
        <taxon>Viridiplantae</taxon>
        <taxon>Streptophyta</taxon>
        <taxon>Charophyceae</taxon>
        <taxon>Charales</taxon>
        <taxon>Characeae</taxon>
        <taxon>Chara</taxon>
    </lineage>
</organism>
<sequence>MIRGCGMDDEELGLTDMEARVGEGGADAANRTAEDEYDDEWQSMAEGGGNLEYGGGAIKRACAERGMMTRRDGGEYRGGEGGAEERACAERAIGSTAAEARCRPTRKGSCGACGCRPTSAGIESKGGMKDYYCKGEEGEDRTAGKRSCTDAESLDDKRECVPEGEGREKERRGVASCVKCESMPAEAVINQHEHVCRGCLKASLFSKFRTAISKHSLVCSDDRLLVAFSGGHASRVALDFVHQIQSTAKTERELLEERGRIRFQFGVAFVDESAAGGTPLDKAIEMERCIESVVHGHPYGSRIAYHHTCLEDLFIDDDVDVCPDDDDDDDDDDGDDDDDDDADDDDKVPGHCDDVEELQKIRGDKSVIPQMNDGQTLTLTLTSHMECLDIGDVPLSVMSEVSHSLQSHLGSNQDDAEEVGSHLGNDQNHNGRWRMERRRDARGVVEKMFKDVLDSTGRQDLVVHLRSLLLQKVAKKNGYTKILQGDSATRLAVHALAATCKGRGYSLPADVQFLDRRWDIPVIRPLRECLAKELATHARKAMLKTVFIPNLATLRGPQFSIDALADAFVNVIQEDLPSRVHTILRTAGKLKSFALNNDICDGLLRQGSHSSQGTLPTQTYETPAGASCVHNRSSEVIHPSRTKKFLGTIHGEVLDEEKNSGIFLAWSPDDHSLPSSIPVSVGVTSPPPGGPGRRPEEKCGTASSRSAGSPLLGSIPGRVEAETVLATDSTVPCIAVQRLCPICGAPLMPEEMTRFPIKVGLPIPSACSSNADDTFQRNHDTFPFPERSNNEKTVVAKLSDEGPGIGHGASLRNSKDRCGAEIQNFRGGKREQQDDFVVAQLCCDSCVRQFLTPPRVLSGQSRQGADKRWPNELSSNAALLEHVTKTRVKDERQKMWLLERQARAR</sequence>
<dbReference type="GO" id="GO:0032447">
    <property type="term" value="P:protein urmylation"/>
    <property type="evidence" value="ECO:0007669"/>
    <property type="project" value="UniProtKB-UniRule"/>
</dbReference>
<dbReference type="GO" id="GO:0016783">
    <property type="term" value="F:sulfurtransferase activity"/>
    <property type="evidence" value="ECO:0007669"/>
    <property type="project" value="TreeGrafter"/>
</dbReference>
<dbReference type="PANTHER" id="PTHR20882:SF14">
    <property type="entry name" value="CYTOPLASMIC TRNA 2-THIOLATION PROTEIN 2"/>
    <property type="match status" value="1"/>
</dbReference>
<protein>
    <recommendedName>
        <fullName evidence="3">Cytoplasmic tRNA 2-thiolation protein 2</fullName>
    </recommendedName>
</protein>
<comment type="similarity">
    <text evidence="3">Belongs to the CTU2/NCS2 family.</text>
</comment>
<feature type="region of interest" description="Disordered" evidence="4">
    <location>
        <begin position="675"/>
        <end position="714"/>
    </location>
</feature>
<keyword evidence="1 3" id="KW-0963">Cytoplasm</keyword>